<dbReference type="AlphaFoldDB" id="A0AAW2TUE4"/>
<sequence length="490" mass="53945">MEEWRELRVDEGDGNAKGNSGFGFDLDFELEKCRFDSCKERLRGVFDQVLVGFMSEKSGGKSIRPIPVLCGDGRPVDLFKLFWVVRKIGGHDAVSRNNLWGFVSEECGLGLGLIPSIKLIYMKYLKELDQWLQQVFSKRDLEDGQNGLVQKLDLLSRELETRFRGVLPDGQEQGKDSNFVKHAKDRANILCSGDGHSRLSVGRVAEDIICKVHGDIDSSIDDSFTESTKKVVRKAVNESNGFCKGEIGDGGGKSCDEDSDNIVASAKRVIEKVINRILNCGETVAVAAVDDERFSVQDNADLRVSAKKVVKKVISRTHDLSDNITHDKDRVSAEQSTDTAIPARSDVGDVLDSRKRKRQSHSFRGMLNWLKDVAKHSNDPSLGIPECSKMNDYGKEEFWVQALLVREALLIRRPATNGGENLLKLVVFIIGSVKLASVLRGVYGVISRAGNRRMPPDNANAGDVSVVGSVFGSKLGLGAHACALLSDKNH</sequence>
<dbReference type="Pfam" id="PF01388">
    <property type="entry name" value="ARID"/>
    <property type="match status" value="1"/>
</dbReference>
<name>A0AAW2TUE4_SESRA</name>
<proteinExistence type="predicted"/>
<dbReference type="SUPFAM" id="SSF46774">
    <property type="entry name" value="ARID-like"/>
    <property type="match status" value="1"/>
</dbReference>
<dbReference type="EMBL" id="JACGWJ010000007">
    <property type="protein sequence ID" value="KAL0408177.1"/>
    <property type="molecule type" value="Genomic_DNA"/>
</dbReference>
<organism evidence="2">
    <name type="scientific">Sesamum radiatum</name>
    <name type="common">Black benniseed</name>
    <dbReference type="NCBI Taxonomy" id="300843"/>
    <lineage>
        <taxon>Eukaryota</taxon>
        <taxon>Viridiplantae</taxon>
        <taxon>Streptophyta</taxon>
        <taxon>Embryophyta</taxon>
        <taxon>Tracheophyta</taxon>
        <taxon>Spermatophyta</taxon>
        <taxon>Magnoliopsida</taxon>
        <taxon>eudicotyledons</taxon>
        <taxon>Gunneridae</taxon>
        <taxon>Pentapetalae</taxon>
        <taxon>asterids</taxon>
        <taxon>lamiids</taxon>
        <taxon>Lamiales</taxon>
        <taxon>Pedaliaceae</taxon>
        <taxon>Sesamum</taxon>
    </lineage>
</organism>
<dbReference type="Gene3D" id="1.10.150.60">
    <property type="entry name" value="ARID DNA-binding domain"/>
    <property type="match status" value="1"/>
</dbReference>
<gene>
    <name evidence="2" type="ORF">Sradi_1752100</name>
</gene>
<reference evidence="2" key="2">
    <citation type="journal article" date="2024" name="Plant">
        <title>Genomic evolution and insights into agronomic trait innovations of Sesamum species.</title>
        <authorList>
            <person name="Miao H."/>
            <person name="Wang L."/>
            <person name="Qu L."/>
            <person name="Liu H."/>
            <person name="Sun Y."/>
            <person name="Le M."/>
            <person name="Wang Q."/>
            <person name="Wei S."/>
            <person name="Zheng Y."/>
            <person name="Lin W."/>
            <person name="Duan Y."/>
            <person name="Cao H."/>
            <person name="Xiong S."/>
            <person name="Wang X."/>
            <person name="Wei L."/>
            <person name="Li C."/>
            <person name="Ma Q."/>
            <person name="Ju M."/>
            <person name="Zhao R."/>
            <person name="Li G."/>
            <person name="Mu C."/>
            <person name="Tian Q."/>
            <person name="Mei H."/>
            <person name="Zhang T."/>
            <person name="Gao T."/>
            <person name="Zhang H."/>
        </authorList>
    </citation>
    <scope>NUCLEOTIDE SEQUENCE</scope>
    <source>
        <strain evidence="2">G02</strain>
    </source>
</reference>
<protein>
    <submittedName>
        <fullName evidence="2">AT-rich interactive domain-containing protein 2</fullName>
    </submittedName>
</protein>
<dbReference type="CDD" id="cd16100">
    <property type="entry name" value="ARID"/>
    <property type="match status" value="1"/>
</dbReference>
<feature type="domain" description="ARID" evidence="1">
    <location>
        <begin position="40"/>
        <end position="133"/>
    </location>
</feature>
<dbReference type="InterPro" id="IPR036431">
    <property type="entry name" value="ARID_dom_sf"/>
</dbReference>
<dbReference type="PANTHER" id="PTHR46410:SF20">
    <property type="entry name" value="AT-RICH INTERACTIVE DOMAIN-CONTAINING PROTEIN 2-LIKE ISOFORM X1"/>
    <property type="match status" value="1"/>
</dbReference>
<evidence type="ECO:0000313" key="2">
    <source>
        <dbReference type="EMBL" id="KAL0408177.1"/>
    </source>
</evidence>
<dbReference type="GO" id="GO:0003677">
    <property type="term" value="F:DNA binding"/>
    <property type="evidence" value="ECO:0007669"/>
    <property type="project" value="InterPro"/>
</dbReference>
<evidence type="ECO:0000259" key="1">
    <source>
        <dbReference type="PROSITE" id="PS51011"/>
    </source>
</evidence>
<comment type="caution">
    <text evidence="2">The sequence shown here is derived from an EMBL/GenBank/DDBJ whole genome shotgun (WGS) entry which is preliminary data.</text>
</comment>
<reference evidence="2" key="1">
    <citation type="submission" date="2020-06" db="EMBL/GenBank/DDBJ databases">
        <authorList>
            <person name="Li T."/>
            <person name="Hu X."/>
            <person name="Zhang T."/>
            <person name="Song X."/>
            <person name="Zhang H."/>
            <person name="Dai N."/>
            <person name="Sheng W."/>
            <person name="Hou X."/>
            <person name="Wei L."/>
        </authorList>
    </citation>
    <scope>NUCLEOTIDE SEQUENCE</scope>
    <source>
        <strain evidence="2">G02</strain>
        <tissue evidence="2">Leaf</tissue>
    </source>
</reference>
<dbReference type="InterPro" id="IPR001606">
    <property type="entry name" value="ARID_dom"/>
</dbReference>
<accession>A0AAW2TUE4</accession>
<dbReference type="SMART" id="SM00501">
    <property type="entry name" value="BRIGHT"/>
    <property type="match status" value="1"/>
</dbReference>
<dbReference type="SMART" id="SM01014">
    <property type="entry name" value="ARID"/>
    <property type="match status" value="1"/>
</dbReference>
<dbReference type="PANTHER" id="PTHR46410">
    <property type="entry name" value="AT-RICH INTERACTIVE DOMAIN-CONTAINING PROTEIN 2"/>
    <property type="match status" value="1"/>
</dbReference>
<dbReference type="PROSITE" id="PS51011">
    <property type="entry name" value="ARID"/>
    <property type="match status" value="1"/>
</dbReference>